<proteinExistence type="predicted"/>
<gene>
    <name evidence="2" type="ORF">VITFI_CDS2849</name>
</gene>
<dbReference type="InterPro" id="IPR009061">
    <property type="entry name" value="DNA-bd_dom_put_sf"/>
</dbReference>
<dbReference type="KEGG" id="vff:VITFI_CDS2849"/>
<organism evidence="2 3">
    <name type="scientific">Vitreoscilla filiformis</name>
    <dbReference type="NCBI Taxonomy" id="63"/>
    <lineage>
        <taxon>Bacteria</taxon>
        <taxon>Pseudomonadati</taxon>
        <taxon>Pseudomonadota</taxon>
        <taxon>Betaproteobacteria</taxon>
        <taxon>Neisseriales</taxon>
        <taxon>Neisseriaceae</taxon>
        <taxon>Vitreoscilla</taxon>
    </lineage>
</organism>
<keyword evidence="3" id="KW-1185">Reference proteome</keyword>
<reference evidence="2 3" key="1">
    <citation type="submission" date="2017-07" db="EMBL/GenBank/DDBJ databases">
        <title>Complete Genome Sequence of the cosmetic ferment Vitreoscilla filiformis (ATCC15551).</title>
        <authorList>
            <person name="Contreras S."/>
            <person name="Sagory-Zalkind P."/>
            <person name="Blanquart H."/>
            <person name="Iltis A."/>
            <person name="Morand S.C."/>
        </authorList>
    </citation>
    <scope>NUCLEOTIDE SEQUENCE [LARGE SCALE GENOMIC DNA]</scope>
    <source>
        <strain evidence="2 3">ATCC 15551</strain>
    </source>
</reference>
<keyword evidence="2" id="KW-0238">DNA-binding</keyword>
<dbReference type="Pfam" id="PF12728">
    <property type="entry name" value="HTH_17"/>
    <property type="match status" value="1"/>
</dbReference>
<dbReference type="RefSeq" id="WP_089417525.1">
    <property type="nucleotide sequence ID" value="NZ_CP022423.1"/>
</dbReference>
<feature type="domain" description="Helix-turn-helix" evidence="1">
    <location>
        <begin position="48"/>
        <end position="89"/>
    </location>
</feature>
<evidence type="ECO:0000313" key="2">
    <source>
        <dbReference type="EMBL" id="ASM78626.1"/>
    </source>
</evidence>
<evidence type="ECO:0000259" key="1">
    <source>
        <dbReference type="Pfam" id="PF12728"/>
    </source>
</evidence>
<accession>A0A221KHY4</accession>
<dbReference type="EMBL" id="CP022423">
    <property type="protein sequence ID" value="ASM78626.1"/>
    <property type="molecule type" value="Genomic_DNA"/>
</dbReference>
<protein>
    <submittedName>
        <fullName evidence="2">DNA-binding protein</fullName>
    </submittedName>
</protein>
<dbReference type="SUPFAM" id="SSF46955">
    <property type="entry name" value="Putative DNA-binding domain"/>
    <property type="match status" value="1"/>
</dbReference>
<dbReference type="InterPro" id="IPR041657">
    <property type="entry name" value="HTH_17"/>
</dbReference>
<name>A0A221KHY4_VITFI</name>
<dbReference type="Proteomes" id="UP000199729">
    <property type="component" value="Chromosome"/>
</dbReference>
<evidence type="ECO:0000313" key="3">
    <source>
        <dbReference type="Proteomes" id="UP000199729"/>
    </source>
</evidence>
<sequence>MNLQALLNEYNLLDKNTQKEFRALIENQNLTHEEVFDHLRGAEFHVHEALAYLGVSEATFRRLVANGEIKASSTIGRSHLYALDSLKRLKKIRNA</sequence>
<dbReference type="AlphaFoldDB" id="A0A221KHY4"/>
<dbReference type="OrthoDB" id="8563171at2"/>
<dbReference type="GO" id="GO:0003677">
    <property type="term" value="F:DNA binding"/>
    <property type="evidence" value="ECO:0007669"/>
    <property type="project" value="UniProtKB-KW"/>
</dbReference>